<evidence type="ECO:0000313" key="2">
    <source>
        <dbReference type="Proteomes" id="UP001528411"/>
    </source>
</evidence>
<accession>A0ABT5FC42</accession>
<dbReference type="Proteomes" id="UP001528411">
    <property type="component" value="Unassembled WGS sequence"/>
</dbReference>
<proteinExistence type="predicted"/>
<sequence length="58" mass="6622">MPSRYSPSENLMSFIWLDGSYNNQEKIDFVLQIIAVSPEGRESEPFHLRIKHAGGKSN</sequence>
<gene>
    <name evidence="1" type="ORF">PN838_10480</name>
</gene>
<organism evidence="1 2">
    <name type="scientific">Psychrosphaera algicola</name>
    <dbReference type="NCBI Taxonomy" id="3023714"/>
    <lineage>
        <taxon>Bacteria</taxon>
        <taxon>Pseudomonadati</taxon>
        <taxon>Pseudomonadota</taxon>
        <taxon>Gammaproteobacteria</taxon>
        <taxon>Alteromonadales</taxon>
        <taxon>Pseudoalteromonadaceae</taxon>
        <taxon>Psychrosphaera</taxon>
    </lineage>
</organism>
<keyword evidence="2" id="KW-1185">Reference proteome</keyword>
<reference evidence="1 2" key="1">
    <citation type="submission" date="2023-01" db="EMBL/GenBank/DDBJ databases">
        <title>Psychrosphaera sp. nov., isolated from marine algae.</title>
        <authorList>
            <person name="Bayburt H."/>
            <person name="Choi B.J."/>
            <person name="Kim J.M."/>
            <person name="Choi D.G."/>
            <person name="Jeon C.O."/>
        </authorList>
    </citation>
    <scope>NUCLEOTIDE SEQUENCE [LARGE SCALE GENOMIC DNA]</scope>
    <source>
        <strain evidence="1 2">G1-22</strain>
    </source>
</reference>
<evidence type="ECO:0000313" key="1">
    <source>
        <dbReference type="EMBL" id="MDC2889110.1"/>
    </source>
</evidence>
<dbReference type="RefSeq" id="WP_272180612.1">
    <property type="nucleotide sequence ID" value="NZ_JAQOMS010000002.1"/>
</dbReference>
<comment type="caution">
    <text evidence="1">The sequence shown here is derived from an EMBL/GenBank/DDBJ whole genome shotgun (WGS) entry which is preliminary data.</text>
</comment>
<protein>
    <submittedName>
        <fullName evidence="1">Uncharacterized protein</fullName>
    </submittedName>
</protein>
<dbReference type="EMBL" id="JAQOMS010000002">
    <property type="protein sequence ID" value="MDC2889110.1"/>
    <property type="molecule type" value="Genomic_DNA"/>
</dbReference>
<name>A0ABT5FC42_9GAMM</name>